<dbReference type="Proteomes" id="UP000230605">
    <property type="component" value="Chromosome 1"/>
</dbReference>
<dbReference type="EMBL" id="LKMD01000100">
    <property type="protein sequence ID" value="PIB02613.1"/>
    <property type="molecule type" value="Genomic_DNA"/>
</dbReference>
<evidence type="ECO:0000313" key="7">
    <source>
        <dbReference type="Proteomes" id="UP000230605"/>
    </source>
</evidence>
<dbReference type="InterPro" id="IPR036020">
    <property type="entry name" value="WW_dom_sf"/>
</dbReference>
<feature type="region of interest" description="Disordered" evidence="2">
    <location>
        <begin position="278"/>
        <end position="317"/>
    </location>
</feature>
<dbReference type="SUPFAM" id="SSF109905">
    <property type="entry name" value="Surp module (SWAP domain)"/>
    <property type="match status" value="1"/>
</dbReference>
<reference evidence="5 7" key="1">
    <citation type="submission" date="2015-10" db="EMBL/GenBank/DDBJ databases">
        <title>The cercosporin biosynthetic gene cluster was horizontally transferred to several fungal lineages and shown to be expanded in Cercospora beticola based on microsynteny with recipient genomes.</title>
        <authorList>
            <person name="De Jonge R."/>
            <person name="Ebert M.K."/>
            <person name="Suttle J.C."/>
            <person name="Jurick Ii W.M."/>
            <person name="Secor G.A."/>
            <person name="Thomma B.P."/>
            <person name="Van De Peer Y."/>
            <person name="Bolton M.D."/>
        </authorList>
    </citation>
    <scope>NUCLEOTIDE SEQUENCE [LARGE SCALE GENOMIC DNA]</scope>
    <source>
        <strain evidence="5 7">09-40</strain>
    </source>
</reference>
<dbReference type="SMART" id="SM00648">
    <property type="entry name" value="SWAP"/>
    <property type="match status" value="1"/>
</dbReference>
<feature type="region of interest" description="Disordered" evidence="2">
    <location>
        <begin position="849"/>
        <end position="908"/>
    </location>
</feature>
<accession>A0A2G5IDR1</accession>
<dbReference type="InterPro" id="IPR000061">
    <property type="entry name" value="Surp"/>
</dbReference>
<sequence length="948" mass="106125">MFPDCPRYSLPPDTLKAVERAPESGQVQTASKQKAAPGLYRGDAQMAAKHPAEHGKEVKKITGSQSGAGMTQIQPISQWPGFARERVDWHGGRDLEHDRPVGWQPDSFADLKFSPPQPNTVPRNKTQMLPDFPGPFVLEQSNIGNSQADTFTDFAPGENVASSRQPHLRKLPSVPAKNAFCTGEDASWSSGNSSNQSEVEFTPESTPEQEDFHAISAPAEPLEVQNQANSAHHNLSYDPDKPVYKFVPFRNVPRIIDEGTSEDYQRWLEVSNRLGWSGSARHDTSTIEGKHRPGSRPVRNDDKTNSSGSGPVRRDAMTFATGDLRKKIEKVARYVARSGPKFEEVVRSKNQGTDIVSFLEPTNTYHTYYKWRVAQCKAGNTYDFESEETAAETDPWTEHINSDGRQHWYNKVSHDFVWEKPLALVARFQPRKEIGQGIEKRELDFLGDCVKFLPFDVRSKAIAVVDKLQNIAYGALSDELPAEKEDDATQKLQKVEAALKLIESKHADTESALLKRIEELDNKQTPQMPEATATKLNTLYDKLGHIVDQGVQQLGSDRKSDKDQETIVSKLQQRIENLENKQASQMSDDTADRLGTFKLEVLETHSVLLKNIQGVDRDMHSRTSELAATQGRICEEVGDVVNERMKEFRDERTLIDDGHKEIVSALLKRIEDLEEKQSSEIPEPITSRLHEFSNKLEHVDGRLTKFESVQEAIDTKNSDTLTELWQRMVEHGKEFQSERESFVKHLETTEAFQKRIENVETKQSSHDLDAVGAQLQDVISSRDAVRAQIAKLEAQQKEQFAEMNKETAKLRLEAMGFHLDTTKALQAAEKVKLQDDKVRLQTDKARLEADTTRFEAEKNGQNAGIKTGPEAPRPPPELAGTVRGRDLRAQPRGNPNRPTYARSAPTIPPLPLTAIDIPEPPSIPPDLLCLNKVPTPATGIKPAAGGGW</sequence>
<keyword evidence="1" id="KW-0175">Coiled coil</keyword>
<dbReference type="Gene3D" id="2.20.70.10">
    <property type="match status" value="1"/>
</dbReference>
<evidence type="ECO:0000256" key="1">
    <source>
        <dbReference type="SAM" id="Coils"/>
    </source>
</evidence>
<feature type="compositionally biased region" description="Polar residues" evidence="2">
    <location>
        <begin position="62"/>
        <end position="77"/>
    </location>
</feature>
<feature type="compositionally biased region" description="Basic and acidic residues" evidence="2">
    <location>
        <begin position="849"/>
        <end position="858"/>
    </location>
</feature>
<reference evidence="6 8" key="2">
    <citation type="submission" date="2023-09" db="EMBL/GenBank/DDBJ databases">
        <title>Complete-Gapless Cercospora beticola genome.</title>
        <authorList>
            <person name="Wyatt N.A."/>
            <person name="Spanner R.E."/>
            <person name="Bolton M.D."/>
        </authorList>
    </citation>
    <scope>NUCLEOTIDE SEQUENCE [LARGE SCALE GENOMIC DNA]</scope>
    <source>
        <strain evidence="6">Cb09-40</strain>
    </source>
</reference>
<protein>
    <recommendedName>
        <fullName evidence="9">SURP motif domain-containing protein</fullName>
    </recommendedName>
</protein>
<name>A0A2G5IDR1_CERBT</name>
<dbReference type="Proteomes" id="UP001302367">
    <property type="component" value="Chromosome 1"/>
</dbReference>
<dbReference type="GO" id="GO:0006396">
    <property type="term" value="P:RNA processing"/>
    <property type="evidence" value="ECO:0007669"/>
    <property type="project" value="InterPro"/>
</dbReference>
<dbReference type="GO" id="GO:0003723">
    <property type="term" value="F:RNA binding"/>
    <property type="evidence" value="ECO:0007669"/>
    <property type="project" value="InterPro"/>
</dbReference>
<dbReference type="AlphaFoldDB" id="A0A2G5IDR1"/>
<feature type="region of interest" description="Disordered" evidence="2">
    <location>
        <begin position="1"/>
        <end position="79"/>
    </location>
</feature>
<feature type="compositionally biased region" description="Basic and acidic residues" evidence="2">
    <location>
        <begin position="50"/>
        <end position="60"/>
    </location>
</feature>
<evidence type="ECO:0000259" key="4">
    <source>
        <dbReference type="PROSITE" id="PS50128"/>
    </source>
</evidence>
<proteinExistence type="predicted"/>
<keyword evidence="8" id="KW-1185">Reference proteome</keyword>
<dbReference type="Pfam" id="PF01805">
    <property type="entry name" value="Surp"/>
    <property type="match status" value="1"/>
</dbReference>
<evidence type="ECO:0000313" key="6">
    <source>
        <dbReference type="EMBL" id="WPA95786.1"/>
    </source>
</evidence>
<gene>
    <name evidence="5" type="ORF">CB0940_00370</name>
    <name evidence="6" type="ORF">RHO25_000389</name>
</gene>
<organism evidence="5 7">
    <name type="scientific">Cercospora beticola</name>
    <name type="common">Sugarbeet leaf spot fungus</name>
    <dbReference type="NCBI Taxonomy" id="122368"/>
    <lineage>
        <taxon>Eukaryota</taxon>
        <taxon>Fungi</taxon>
        <taxon>Dikarya</taxon>
        <taxon>Ascomycota</taxon>
        <taxon>Pezizomycotina</taxon>
        <taxon>Dothideomycetes</taxon>
        <taxon>Dothideomycetidae</taxon>
        <taxon>Mycosphaerellales</taxon>
        <taxon>Mycosphaerellaceae</taxon>
        <taxon>Cercospora</taxon>
    </lineage>
</organism>
<dbReference type="PROSITE" id="PS50020">
    <property type="entry name" value="WW_DOMAIN_2"/>
    <property type="match status" value="1"/>
</dbReference>
<feature type="domain" description="WW" evidence="3">
    <location>
        <begin position="390"/>
        <end position="423"/>
    </location>
</feature>
<dbReference type="InterPro" id="IPR001202">
    <property type="entry name" value="WW_dom"/>
</dbReference>
<dbReference type="OrthoDB" id="447637at2759"/>
<dbReference type="PROSITE" id="PS50128">
    <property type="entry name" value="SURP"/>
    <property type="match status" value="1"/>
</dbReference>
<dbReference type="Gene3D" id="1.10.10.790">
    <property type="entry name" value="Surp module"/>
    <property type="match status" value="1"/>
</dbReference>
<feature type="region of interest" description="Disordered" evidence="2">
    <location>
        <begin position="182"/>
        <end position="207"/>
    </location>
</feature>
<feature type="coiled-coil region" evidence="1">
    <location>
        <begin position="561"/>
        <end position="588"/>
    </location>
</feature>
<evidence type="ECO:0000313" key="5">
    <source>
        <dbReference type="EMBL" id="PIB02613.1"/>
    </source>
</evidence>
<dbReference type="SUPFAM" id="SSF51045">
    <property type="entry name" value="WW domain"/>
    <property type="match status" value="1"/>
</dbReference>
<feature type="region of interest" description="Disordered" evidence="2">
    <location>
        <begin position="93"/>
        <end position="123"/>
    </location>
</feature>
<dbReference type="InterPro" id="IPR035967">
    <property type="entry name" value="SWAP/Surp_sf"/>
</dbReference>
<evidence type="ECO:0008006" key="9">
    <source>
        <dbReference type="Google" id="ProtNLM"/>
    </source>
</evidence>
<feature type="domain" description="SURP motif" evidence="4">
    <location>
        <begin position="327"/>
        <end position="369"/>
    </location>
</feature>
<feature type="compositionally biased region" description="Low complexity" evidence="2">
    <location>
        <begin position="187"/>
        <end position="197"/>
    </location>
</feature>
<evidence type="ECO:0000256" key="2">
    <source>
        <dbReference type="SAM" id="MobiDB-lite"/>
    </source>
</evidence>
<evidence type="ECO:0000313" key="8">
    <source>
        <dbReference type="Proteomes" id="UP001302367"/>
    </source>
</evidence>
<feature type="compositionally biased region" description="Basic and acidic residues" evidence="2">
    <location>
        <begin position="280"/>
        <end position="291"/>
    </location>
</feature>
<dbReference type="EMBL" id="CP134184">
    <property type="protein sequence ID" value="WPA95786.1"/>
    <property type="molecule type" value="Genomic_DNA"/>
</dbReference>
<feature type="coiled-coil region" evidence="1">
    <location>
        <begin position="485"/>
        <end position="512"/>
    </location>
</feature>
<evidence type="ECO:0000259" key="3">
    <source>
        <dbReference type="PROSITE" id="PS50020"/>
    </source>
</evidence>